<evidence type="ECO:0000313" key="12">
    <source>
        <dbReference type="EMBL" id="NYG60242.1"/>
    </source>
</evidence>
<evidence type="ECO:0000259" key="11">
    <source>
        <dbReference type="Pfam" id="PF02880"/>
    </source>
</evidence>
<dbReference type="Pfam" id="PF02879">
    <property type="entry name" value="PGM_PMM_II"/>
    <property type="match status" value="1"/>
</dbReference>
<dbReference type="EMBL" id="JACCAA010000001">
    <property type="protein sequence ID" value="NYG60242.1"/>
    <property type="molecule type" value="Genomic_DNA"/>
</dbReference>
<dbReference type="GO" id="GO:0004615">
    <property type="term" value="F:phosphomannomutase activity"/>
    <property type="evidence" value="ECO:0007669"/>
    <property type="project" value="UniProtKB-EC"/>
</dbReference>
<dbReference type="Proteomes" id="UP000540656">
    <property type="component" value="Unassembled WGS sequence"/>
</dbReference>
<comment type="caution">
    <text evidence="12">The sequence shown here is derived from an EMBL/GenBank/DDBJ whole genome shotgun (WGS) entry which is preliminary data.</text>
</comment>
<organism evidence="12 13">
    <name type="scientific">Nocardioides daedukensis</name>
    <dbReference type="NCBI Taxonomy" id="634462"/>
    <lineage>
        <taxon>Bacteria</taxon>
        <taxon>Bacillati</taxon>
        <taxon>Actinomycetota</taxon>
        <taxon>Actinomycetes</taxon>
        <taxon>Propionibacteriales</taxon>
        <taxon>Nocardioidaceae</taxon>
        <taxon>Nocardioides</taxon>
    </lineage>
</organism>
<reference evidence="12 13" key="1">
    <citation type="submission" date="2020-07" db="EMBL/GenBank/DDBJ databases">
        <title>Sequencing the genomes of 1000 actinobacteria strains.</title>
        <authorList>
            <person name="Klenk H.-P."/>
        </authorList>
    </citation>
    <scope>NUCLEOTIDE SEQUENCE [LARGE SCALE GENOMIC DNA]</scope>
    <source>
        <strain evidence="12 13">DSM 23819</strain>
    </source>
</reference>
<feature type="domain" description="Alpha-D-phosphohexomutase alpha/beta/alpha" evidence="9">
    <location>
        <begin position="52"/>
        <end position="187"/>
    </location>
</feature>
<dbReference type="AlphaFoldDB" id="A0A7Y9S476"/>
<dbReference type="Pfam" id="PF02880">
    <property type="entry name" value="PGM_PMM_III"/>
    <property type="match status" value="1"/>
</dbReference>
<dbReference type="Pfam" id="PF00408">
    <property type="entry name" value="PGM_PMM_IV"/>
    <property type="match status" value="1"/>
</dbReference>
<evidence type="ECO:0000259" key="10">
    <source>
        <dbReference type="Pfam" id="PF02879"/>
    </source>
</evidence>
<accession>A0A7Y9S476</accession>
<comment type="cofactor">
    <cofactor evidence="1">
        <name>Mg(2+)</name>
        <dbReference type="ChEBI" id="CHEBI:18420"/>
    </cofactor>
</comment>
<dbReference type="SUPFAM" id="SSF55957">
    <property type="entry name" value="Phosphoglucomutase, C-terminal domain"/>
    <property type="match status" value="1"/>
</dbReference>
<dbReference type="GO" id="GO:0008973">
    <property type="term" value="F:phosphopentomutase activity"/>
    <property type="evidence" value="ECO:0007669"/>
    <property type="project" value="TreeGrafter"/>
</dbReference>
<dbReference type="InterPro" id="IPR016066">
    <property type="entry name" value="A-D-PHexomutase_CS"/>
</dbReference>
<keyword evidence="5 7" id="KW-0460">Magnesium</keyword>
<evidence type="ECO:0000256" key="2">
    <source>
        <dbReference type="ARBA" id="ARBA00010231"/>
    </source>
</evidence>
<dbReference type="GO" id="GO:0005975">
    <property type="term" value="P:carbohydrate metabolic process"/>
    <property type="evidence" value="ECO:0007669"/>
    <property type="project" value="InterPro"/>
</dbReference>
<dbReference type="InterPro" id="IPR036900">
    <property type="entry name" value="A-D-PHexomutase_C_sf"/>
</dbReference>
<proteinExistence type="inferred from homology"/>
<feature type="domain" description="Alpha-D-phosphohexomutase alpha/beta/alpha" evidence="11">
    <location>
        <begin position="320"/>
        <end position="425"/>
    </location>
</feature>
<evidence type="ECO:0000256" key="4">
    <source>
        <dbReference type="ARBA" id="ARBA00022723"/>
    </source>
</evidence>
<gene>
    <name evidence="12" type="ORF">BJ980_003165</name>
</gene>
<dbReference type="PRINTS" id="PR00509">
    <property type="entry name" value="PGMPMM"/>
</dbReference>
<dbReference type="RefSeq" id="WP_179503198.1">
    <property type="nucleotide sequence ID" value="NZ_JACCAA010000001.1"/>
</dbReference>
<evidence type="ECO:0000256" key="3">
    <source>
        <dbReference type="ARBA" id="ARBA00022553"/>
    </source>
</evidence>
<dbReference type="InterPro" id="IPR005844">
    <property type="entry name" value="A-D-PHexomutase_a/b/a-I"/>
</dbReference>
<evidence type="ECO:0000256" key="1">
    <source>
        <dbReference type="ARBA" id="ARBA00001946"/>
    </source>
</evidence>
<feature type="domain" description="Alpha-D-phosphohexomutase alpha/beta/alpha" evidence="10">
    <location>
        <begin position="210"/>
        <end position="308"/>
    </location>
</feature>
<dbReference type="InterPro" id="IPR005843">
    <property type="entry name" value="A-D-PHexomutase_C"/>
</dbReference>
<dbReference type="PROSITE" id="PS00710">
    <property type="entry name" value="PGM_PMM"/>
    <property type="match status" value="1"/>
</dbReference>
<protein>
    <submittedName>
        <fullName evidence="12">Phosphomannomutase</fullName>
        <ecNumber evidence="12">5.4.2.8</ecNumber>
    </submittedName>
</protein>
<dbReference type="InterPro" id="IPR005845">
    <property type="entry name" value="A-D-PHexomutase_a/b/a-II"/>
</dbReference>
<dbReference type="Gene3D" id="3.30.310.50">
    <property type="entry name" value="Alpha-D-phosphohexomutase, C-terminal domain"/>
    <property type="match status" value="1"/>
</dbReference>
<dbReference type="SUPFAM" id="SSF53738">
    <property type="entry name" value="Phosphoglucomutase, first 3 domains"/>
    <property type="match status" value="3"/>
</dbReference>
<evidence type="ECO:0000259" key="9">
    <source>
        <dbReference type="Pfam" id="PF02878"/>
    </source>
</evidence>
<dbReference type="Pfam" id="PF02878">
    <property type="entry name" value="PGM_PMM_I"/>
    <property type="match status" value="1"/>
</dbReference>
<evidence type="ECO:0000256" key="6">
    <source>
        <dbReference type="ARBA" id="ARBA00023235"/>
    </source>
</evidence>
<name>A0A7Y9S476_9ACTN</name>
<dbReference type="GO" id="GO:0006166">
    <property type="term" value="P:purine ribonucleoside salvage"/>
    <property type="evidence" value="ECO:0007669"/>
    <property type="project" value="TreeGrafter"/>
</dbReference>
<comment type="similarity">
    <text evidence="2 7">Belongs to the phosphohexose mutase family.</text>
</comment>
<feature type="domain" description="Alpha-D-phosphohexomutase C-terminal" evidence="8">
    <location>
        <begin position="442"/>
        <end position="516"/>
    </location>
</feature>
<dbReference type="InterPro" id="IPR005846">
    <property type="entry name" value="A-D-PHexomutase_a/b/a-III"/>
</dbReference>
<keyword evidence="4 7" id="KW-0479">Metal-binding</keyword>
<dbReference type="CDD" id="cd05799">
    <property type="entry name" value="PGM2"/>
    <property type="match status" value="1"/>
</dbReference>
<keyword evidence="13" id="KW-1185">Reference proteome</keyword>
<dbReference type="GO" id="GO:0000287">
    <property type="term" value="F:magnesium ion binding"/>
    <property type="evidence" value="ECO:0007669"/>
    <property type="project" value="InterPro"/>
</dbReference>
<evidence type="ECO:0000259" key="8">
    <source>
        <dbReference type="Pfam" id="PF00408"/>
    </source>
</evidence>
<sequence>MSESLLDQAREWACQDPDPATRAELEQVLAAVEAGDEAAASDLADRFAGTLEFGTAGLRGALGAGPNRMNRVVVTRAAAGLAAYLRVNGATADDAVVIGYDARHNSDVFARDTAEVMTGAGLRALLLPGQLPTPLLAYAIRKLGCVAGVMVTASHNPPQDNGYKVYLGDGSQIVSPADVEIAEQITAVGALADVPRGEPGQQLDDAIVDDYVASVLGVVGDGPRALKLVYTPLHGVGNGTVLRVLDEAGFPAPAVVSEQQDPDPEFSTVVFPNPEEPGAMDLAMALASEVDADLVVANDPDADRCAAAVPGPHGWQMLRGDEVGALLGDHLLRKGKQGIYAASIVSSSLLGKLARAAGQPYVDTLTGFKWIGRLEGLAFGYEEALGYCVDPDQVKDKDGVSALLLLCEVAAKTKAEGRTLVDLLDDIAVRHGLHATDQLSARVSDLAEIGAAMERLRATPPTELGGLAVESVEDLSIGSEALPPTDGLRYQLADGARVIVRPSGTEPKIKCYLEVVVPVEDASAGEGVRRAVEAARIVAAGRLDALRIGIKQAAGI</sequence>
<evidence type="ECO:0000256" key="7">
    <source>
        <dbReference type="RuleBase" id="RU004326"/>
    </source>
</evidence>
<dbReference type="InterPro" id="IPR016055">
    <property type="entry name" value="A-D-PHexomutase_a/b/a-I/II/III"/>
</dbReference>
<dbReference type="InterPro" id="IPR005841">
    <property type="entry name" value="Alpha-D-phosphohexomutase_SF"/>
</dbReference>
<keyword evidence="6 12" id="KW-0413">Isomerase</keyword>
<evidence type="ECO:0000256" key="5">
    <source>
        <dbReference type="ARBA" id="ARBA00022842"/>
    </source>
</evidence>
<dbReference type="PANTHER" id="PTHR45745:SF1">
    <property type="entry name" value="PHOSPHOGLUCOMUTASE 2B-RELATED"/>
    <property type="match status" value="1"/>
</dbReference>
<dbReference type="PANTHER" id="PTHR45745">
    <property type="entry name" value="PHOSPHOMANNOMUTASE 45A"/>
    <property type="match status" value="1"/>
</dbReference>
<dbReference type="EC" id="5.4.2.8" evidence="12"/>
<keyword evidence="3" id="KW-0597">Phosphoprotein</keyword>
<dbReference type="Gene3D" id="3.40.120.10">
    <property type="entry name" value="Alpha-D-Glucose-1,6-Bisphosphate, subunit A, domain 3"/>
    <property type="match status" value="3"/>
</dbReference>
<evidence type="ECO:0000313" key="13">
    <source>
        <dbReference type="Proteomes" id="UP000540656"/>
    </source>
</evidence>